<protein>
    <submittedName>
        <fullName evidence="11">Methyl-accepting chemotaxis protein</fullName>
    </submittedName>
</protein>
<gene>
    <name evidence="11" type="ORF">JSY38_09460</name>
</gene>
<sequence>MPLMSLSVRQKLMAIVLLVCIGYAGFGAYSVYNLSLLSSASGDASNLSRLTTQVKNLEVSLLKLERKISALTPNDVEPLNQELKSIKETMATGFQIPPSLIDSEGISLLADTQTLLPNYITAIENYLKTRQTLGLNSESGALGKLNQSADELAEKFGTLASFGSSFKDIRNLEKDFLFYRDNSHQEALMASLNALKDNINNLGFDDVFGPMIQTYEDTLAPVIALSIALKKQQSELTTLSNQYTQAMDESAKYLQNTLLAKAQIRSLETAEQARSSLVIACVLLALVIGLILSTVIRSLNRNLIAVLAILKEVAQGKLGSHKQNQGSGNPDEFQQLFIASNQMSDSLRLLIGHLINSNEKLVLTADELDSGIQTIVSGSERIRDRSNTLATSTEEISATADTVQSMTQNVQSAANVAYESATSGVTAMRDAMTSISDVADTIQDTNERVDRLGALSKEIDVVIELIVGVAEQTSLLALNAAIEAARAGEAGRGFAVVADEVKTLSEQTVKASGSITEKVENIQKETQAVIDAMTLSLQKVGRSKEQGENAVMTIHRVEQNTLEAMNHTQEITQAIKEVALTTAQMAQDMDIIAHDIKDNHAATQSIQMANKNVHYQTNELAKQIQGFDIT</sequence>
<comment type="similarity">
    <text evidence="6">Belongs to the methyl-accepting chemotaxis (MCP) protein family.</text>
</comment>
<keyword evidence="12" id="KW-1185">Reference proteome</keyword>
<dbReference type="EMBL" id="CP070273">
    <property type="protein sequence ID" value="QRV22316.1"/>
    <property type="molecule type" value="Genomic_DNA"/>
</dbReference>
<dbReference type="InterPro" id="IPR003660">
    <property type="entry name" value="HAMP_dom"/>
</dbReference>
<evidence type="ECO:0000256" key="3">
    <source>
        <dbReference type="ARBA" id="ARBA00022989"/>
    </source>
</evidence>
<dbReference type="PROSITE" id="PS50885">
    <property type="entry name" value="HAMP"/>
    <property type="match status" value="1"/>
</dbReference>
<evidence type="ECO:0000256" key="2">
    <source>
        <dbReference type="ARBA" id="ARBA00022692"/>
    </source>
</evidence>
<dbReference type="InterPro" id="IPR004089">
    <property type="entry name" value="MCPsignal_dom"/>
</dbReference>
<dbReference type="Proteomes" id="UP000644167">
    <property type="component" value="Chromosome"/>
</dbReference>
<dbReference type="RefSeq" id="WP_205113043.1">
    <property type="nucleotide sequence ID" value="NZ_CP070273.1"/>
</dbReference>
<feature type="transmembrane region" description="Helical" evidence="8">
    <location>
        <begin position="277"/>
        <end position="296"/>
    </location>
</feature>
<dbReference type="SMART" id="SM00283">
    <property type="entry name" value="MA"/>
    <property type="match status" value="1"/>
</dbReference>
<keyword evidence="5 7" id="KW-0807">Transducer</keyword>
<dbReference type="PANTHER" id="PTHR32089">
    <property type="entry name" value="METHYL-ACCEPTING CHEMOTAXIS PROTEIN MCPB"/>
    <property type="match status" value="1"/>
</dbReference>
<evidence type="ECO:0000256" key="6">
    <source>
        <dbReference type="ARBA" id="ARBA00029447"/>
    </source>
</evidence>
<organism evidence="11 12">
    <name type="scientific">Marinomonas foliarum</name>
    <dbReference type="NCBI Taxonomy" id="491950"/>
    <lineage>
        <taxon>Bacteria</taxon>
        <taxon>Pseudomonadati</taxon>
        <taxon>Pseudomonadota</taxon>
        <taxon>Gammaproteobacteria</taxon>
        <taxon>Oceanospirillales</taxon>
        <taxon>Oceanospirillaceae</taxon>
        <taxon>Marinomonas</taxon>
    </lineage>
</organism>
<dbReference type="InterPro" id="IPR004090">
    <property type="entry name" value="Chemotax_Me-accpt_rcpt"/>
</dbReference>
<dbReference type="SUPFAM" id="SSF58104">
    <property type="entry name" value="Methyl-accepting chemotaxis protein (MCP) signaling domain"/>
    <property type="match status" value="1"/>
</dbReference>
<evidence type="ECO:0000256" key="1">
    <source>
        <dbReference type="ARBA" id="ARBA00004141"/>
    </source>
</evidence>
<dbReference type="Gene3D" id="1.10.287.950">
    <property type="entry name" value="Methyl-accepting chemotaxis protein"/>
    <property type="match status" value="1"/>
</dbReference>
<proteinExistence type="inferred from homology"/>
<reference evidence="11 12" key="1">
    <citation type="submission" date="2021-02" db="EMBL/GenBank/DDBJ databases">
        <title>The genome of Marinomonas foliarum JZW.</title>
        <authorList>
            <person name="Sun M."/>
        </authorList>
    </citation>
    <scope>NUCLEOTIDE SEQUENCE [LARGE SCALE GENOMIC DNA]</scope>
    <source>
        <strain evidence="11 12">JZW</strain>
    </source>
</reference>
<evidence type="ECO:0000256" key="7">
    <source>
        <dbReference type="PROSITE-ProRule" id="PRU00284"/>
    </source>
</evidence>
<comment type="subcellular location">
    <subcellularLocation>
        <location evidence="1">Membrane</location>
        <topology evidence="1">Multi-pass membrane protein</topology>
    </subcellularLocation>
</comment>
<evidence type="ECO:0000256" key="5">
    <source>
        <dbReference type="ARBA" id="ARBA00023224"/>
    </source>
</evidence>
<feature type="transmembrane region" description="Helical" evidence="8">
    <location>
        <begin position="12"/>
        <end position="32"/>
    </location>
</feature>
<feature type="domain" description="HAMP" evidence="10">
    <location>
        <begin position="297"/>
        <end position="352"/>
    </location>
</feature>
<dbReference type="Pfam" id="PF00015">
    <property type="entry name" value="MCPsignal"/>
    <property type="match status" value="1"/>
</dbReference>
<keyword evidence="3 8" id="KW-1133">Transmembrane helix</keyword>
<name>A0ABX7IJJ2_9GAMM</name>
<dbReference type="PRINTS" id="PR00260">
    <property type="entry name" value="CHEMTRNSDUCR"/>
</dbReference>
<evidence type="ECO:0000313" key="12">
    <source>
        <dbReference type="Proteomes" id="UP000644167"/>
    </source>
</evidence>
<dbReference type="PANTHER" id="PTHR32089:SF119">
    <property type="entry name" value="METHYL-ACCEPTING CHEMOTAXIS PROTEIN CTPL"/>
    <property type="match status" value="1"/>
</dbReference>
<evidence type="ECO:0000256" key="4">
    <source>
        <dbReference type="ARBA" id="ARBA00023136"/>
    </source>
</evidence>
<evidence type="ECO:0000256" key="8">
    <source>
        <dbReference type="SAM" id="Phobius"/>
    </source>
</evidence>
<evidence type="ECO:0000259" key="9">
    <source>
        <dbReference type="PROSITE" id="PS50111"/>
    </source>
</evidence>
<dbReference type="PROSITE" id="PS50111">
    <property type="entry name" value="CHEMOTAXIS_TRANSDUC_2"/>
    <property type="match status" value="1"/>
</dbReference>
<feature type="domain" description="Methyl-accepting transducer" evidence="9">
    <location>
        <begin position="357"/>
        <end position="593"/>
    </location>
</feature>
<accession>A0ABX7IJJ2</accession>
<evidence type="ECO:0000313" key="11">
    <source>
        <dbReference type="EMBL" id="QRV22316.1"/>
    </source>
</evidence>
<evidence type="ECO:0000259" key="10">
    <source>
        <dbReference type="PROSITE" id="PS50885"/>
    </source>
</evidence>
<keyword evidence="2 8" id="KW-0812">Transmembrane</keyword>
<keyword evidence="4 8" id="KW-0472">Membrane</keyword>